<feature type="non-terminal residue" evidence="1">
    <location>
        <position position="1"/>
    </location>
</feature>
<proteinExistence type="predicted"/>
<dbReference type="AlphaFoldDB" id="A0A1B6HN57"/>
<evidence type="ECO:0000313" key="1">
    <source>
        <dbReference type="EMBL" id="JAS76117.1"/>
    </source>
</evidence>
<dbReference type="PANTHER" id="PTHR34825:SF1">
    <property type="entry name" value="AAA-ATPASE-LIKE DOMAIN-CONTAINING PROTEIN"/>
    <property type="match status" value="1"/>
</dbReference>
<evidence type="ECO:0008006" key="2">
    <source>
        <dbReference type="Google" id="ProtNLM"/>
    </source>
</evidence>
<dbReference type="EMBL" id="GECU01031589">
    <property type="protein sequence ID" value="JAS76117.1"/>
    <property type="molecule type" value="Transcribed_RNA"/>
</dbReference>
<dbReference type="PANTHER" id="PTHR34825">
    <property type="entry name" value="CONSERVED PROTEIN, WITH A WEAK D-GALACTARATE DEHYDRATASE/ALTRONATE HYDROLASE DOMAIN"/>
    <property type="match status" value="1"/>
</dbReference>
<sequence length="375" mass="43368">FKETKISDEMEFVKAHLGEYPVIQCDLLAESDFSSFESVLASFKESLHSAFVEHRYLLKSEKIPKEMKIILKQYTNLTDILQANSTEEVVEGLDFLSEILHKHYAKPVVLLVNGFGQAVTENIIQKSEDVTSILNLYSLMIRTTFVNSSTISHVVLSGETWLYGLKGTPLTLIDYAGFLQRPEFSLFYGFTHNEADDLMRRFKVQGDQREEAYKWFGGYSSLDGKVQVFNPTSLLKFLQYKHLKKYWIGSQLGTDLIELMLHELNFKNNFTNLVTNGSYSVKINLEKDMRLVCLENLKNKITQIPEHCGNFFYRVLLEAGYLTFMDNQGKDKKNVALALPNEEIRSYFNRYISKFNVVQWHNESFVNLEQILSKT</sequence>
<name>A0A1B6HN57_9HEMI</name>
<reference evidence="1" key="1">
    <citation type="submission" date="2015-11" db="EMBL/GenBank/DDBJ databases">
        <title>De novo transcriptome assembly of four potential Pierce s Disease insect vectors from Arizona vineyards.</title>
        <authorList>
            <person name="Tassone E.E."/>
        </authorList>
    </citation>
    <scope>NUCLEOTIDE SEQUENCE</scope>
</reference>
<protein>
    <recommendedName>
        <fullName evidence="2">AAA-ATPase-like domain-containing protein</fullName>
    </recommendedName>
</protein>
<gene>
    <name evidence="1" type="ORF">g.13679</name>
</gene>
<organism evidence="1">
    <name type="scientific">Homalodisca liturata</name>
    <dbReference type="NCBI Taxonomy" id="320908"/>
    <lineage>
        <taxon>Eukaryota</taxon>
        <taxon>Metazoa</taxon>
        <taxon>Ecdysozoa</taxon>
        <taxon>Arthropoda</taxon>
        <taxon>Hexapoda</taxon>
        <taxon>Insecta</taxon>
        <taxon>Pterygota</taxon>
        <taxon>Neoptera</taxon>
        <taxon>Paraneoptera</taxon>
        <taxon>Hemiptera</taxon>
        <taxon>Auchenorrhyncha</taxon>
        <taxon>Membracoidea</taxon>
        <taxon>Cicadellidae</taxon>
        <taxon>Cicadellinae</taxon>
        <taxon>Proconiini</taxon>
        <taxon>Homalodisca</taxon>
    </lineage>
</organism>
<accession>A0A1B6HN57</accession>